<dbReference type="Proteomes" id="UP000830671">
    <property type="component" value="Chromosome 5"/>
</dbReference>
<dbReference type="SUPFAM" id="SSF47203">
    <property type="entry name" value="Acyl-CoA dehydrogenase C-terminal domain-like"/>
    <property type="match status" value="1"/>
</dbReference>
<dbReference type="InterPro" id="IPR049326">
    <property type="entry name" value="Rhodopsin_dom_fungi"/>
</dbReference>
<feature type="domain" description="Acyl-CoA dehydrogenase/oxidase C-terminal" evidence="6">
    <location>
        <begin position="319"/>
        <end position="501"/>
    </location>
</feature>
<evidence type="ECO:0000256" key="4">
    <source>
        <dbReference type="SAM" id="MobiDB-lite"/>
    </source>
</evidence>
<feature type="compositionally biased region" description="Polar residues" evidence="4">
    <location>
        <begin position="1137"/>
        <end position="1162"/>
    </location>
</feature>
<dbReference type="KEGG" id="clup:CLUP02_11066"/>
<evidence type="ECO:0008006" key="11">
    <source>
        <dbReference type="Google" id="ProtNLM"/>
    </source>
</evidence>
<dbReference type="Pfam" id="PF18158">
    <property type="entry name" value="AidB_N"/>
    <property type="match status" value="1"/>
</dbReference>
<keyword evidence="3" id="KW-0274">FAD</keyword>
<evidence type="ECO:0000259" key="6">
    <source>
        <dbReference type="Pfam" id="PF00441"/>
    </source>
</evidence>
<protein>
    <recommendedName>
        <fullName evidence="11">Acyl-CoA dehydrogenase</fullName>
    </recommendedName>
</protein>
<evidence type="ECO:0000256" key="3">
    <source>
        <dbReference type="ARBA" id="ARBA00022827"/>
    </source>
</evidence>
<feature type="transmembrane region" description="Helical" evidence="5">
    <location>
        <begin position="798"/>
        <end position="817"/>
    </location>
</feature>
<reference evidence="9" key="1">
    <citation type="journal article" date="2021" name="Mol. Plant Microbe Interact.">
        <title>Complete Genome Sequence of the Plant-Pathogenic Fungus Colletotrichum lupini.</title>
        <authorList>
            <person name="Baroncelli R."/>
            <person name="Pensec F."/>
            <person name="Da Lio D."/>
            <person name="Boufleur T."/>
            <person name="Vicente I."/>
            <person name="Sarrocco S."/>
            <person name="Picot A."/>
            <person name="Baraldi E."/>
            <person name="Sukno S."/>
            <person name="Thon M."/>
            <person name="Le Floch G."/>
        </authorList>
    </citation>
    <scope>NUCLEOTIDE SEQUENCE</scope>
    <source>
        <strain evidence="9">IMI 504893</strain>
    </source>
</reference>
<dbReference type="InterPro" id="IPR036250">
    <property type="entry name" value="AcylCo_DH-like_C"/>
</dbReference>
<dbReference type="Pfam" id="PF20684">
    <property type="entry name" value="Fung_rhodopsin"/>
    <property type="match status" value="1"/>
</dbReference>
<gene>
    <name evidence="9" type="ORF">CLUP02_11066</name>
</gene>
<dbReference type="InterPro" id="IPR009100">
    <property type="entry name" value="AcylCoA_DH/oxidase_NM_dom_sf"/>
</dbReference>
<feature type="domain" description="Rhodopsin" evidence="8">
    <location>
        <begin position="813"/>
        <end position="1056"/>
    </location>
</feature>
<evidence type="ECO:0000256" key="5">
    <source>
        <dbReference type="SAM" id="Phobius"/>
    </source>
</evidence>
<keyword evidence="5" id="KW-0472">Membrane</keyword>
<dbReference type="InterPro" id="IPR009075">
    <property type="entry name" value="AcylCo_DH/oxidase_C"/>
</dbReference>
<dbReference type="Pfam" id="PF00441">
    <property type="entry name" value="Acyl-CoA_dh_1"/>
    <property type="match status" value="1"/>
</dbReference>
<dbReference type="InterPro" id="IPR052904">
    <property type="entry name" value="Acyl-CoA_dehydrogenase-like"/>
</dbReference>
<keyword evidence="10" id="KW-1185">Reference proteome</keyword>
<proteinExistence type="inferred from homology"/>
<name>A0A9Q8WJY7_9PEZI</name>
<evidence type="ECO:0000313" key="9">
    <source>
        <dbReference type="EMBL" id="UQC85567.1"/>
    </source>
</evidence>
<dbReference type="SUPFAM" id="SSF56645">
    <property type="entry name" value="Acyl-CoA dehydrogenase NM domain-like"/>
    <property type="match status" value="1"/>
</dbReference>
<keyword evidence="5" id="KW-0812">Transmembrane</keyword>
<dbReference type="AlphaFoldDB" id="A0A9Q8WJY7"/>
<evidence type="ECO:0000259" key="7">
    <source>
        <dbReference type="Pfam" id="PF18158"/>
    </source>
</evidence>
<feature type="transmembrane region" description="Helical" evidence="5">
    <location>
        <begin position="887"/>
        <end position="905"/>
    </location>
</feature>
<evidence type="ECO:0000259" key="8">
    <source>
        <dbReference type="Pfam" id="PF20684"/>
    </source>
</evidence>
<feature type="transmembrane region" description="Helical" evidence="5">
    <location>
        <begin position="917"/>
        <end position="944"/>
    </location>
</feature>
<feature type="domain" description="Adaptive response protein AidB N-terminal" evidence="7">
    <location>
        <begin position="29"/>
        <end position="153"/>
    </location>
</feature>
<organism evidence="9 10">
    <name type="scientific">Colletotrichum lupini</name>
    <dbReference type="NCBI Taxonomy" id="145971"/>
    <lineage>
        <taxon>Eukaryota</taxon>
        <taxon>Fungi</taxon>
        <taxon>Dikarya</taxon>
        <taxon>Ascomycota</taxon>
        <taxon>Pezizomycotina</taxon>
        <taxon>Sordariomycetes</taxon>
        <taxon>Hypocreomycetidae</taxon>
        <taxon>Glomerellales</taxon>
        <taxon>Glomerellaceae</taxon>
        <taxon>Colletotrichum</taxon>
        <taxon>Colletotrichum acutatum species complex</taxon>
    </lineage>
</organism>
<evidence type="ECO:0000256" key="1">
    <source>
        <dbReference type="ARBA" id="ARBA00009347"/>
    </source>
</evidence>
<dbReference type="InterPro" id="IPR041504">
    <property type="entry name" value="AidB_N"/>
</dbReference>
<dbReference type="GeneID" id="73345045"/>
<dbReference type="PANTHER" id="PTHR42707:SF2">
    <property type="entry name" value="ACD11 DEHYDROGENASE"/>
    <property type="match status" value="1"/>
</dbReference>
<feature type="transmembrane region" description="Helical" evidence="5">
    <location>
        <begin position="1039"/>
        <end position="1059"/>
    </location>
</feature>
<feature type="transmembrane region" description="Helical" evidence="5">
    <location>
        <begin position="838"/>
        <end position="855"/>
    </location>
</feature>
<accession>A0A9Q8WJY7</accession>
<keyword evidence="5" id="KW-1133">Transmembrane helix</keyword>
<dbReference type="Gene3D" id="2.40.110.20">
    <property type="match status" value="1"/>
</dbReference>
<comment type="similarity">
    <text evidence="1">Belongs to the acyl-CoA dehydrogenase family.</text>
</comment>
<feature type="transmembrane region" description="Helical" evidence="5">
    <location>
        <begin position="999"/>
        <end position="1019"/>
    </location>
</feature>
<dbReference type="GO" id="GO:0003995">
    <property type="term" value="F:acyl-CoA dehydrogenase activity"/>
    <property type="evidence" value="ECO:0007669"/>
    <property type="project" value="TreeGrafter"/>
</dbReference>
<feature type="region of interest" description="Disordered" evidence="4">
    <location>
        <begin position="1133"/>
        <end position="1169"/>
    </location>
</feature>
<dbReference type="RefSeq" id="XP_049147180.1">
    <property type="nucleotide sequence ID" value="XM_049290035.1"/>
</dbReference>
<sequence length="1203" mass="132218">MKPSTSNTGFFQELPVLPNQFFDDASFQRALRLFLPKDIIERVEVDIAQLGEDVLSDQVFSWITDSEKNKPYLKGSGRDSFGRPTSELVVGEGWRSLQDFGIRKGIVATGYDASLGSSARVVQFLRIHLWGSSASNVTCPSAMQDGAARLLQLHLSRDIEPTQRMALENALQHLLSRDPTTAWTSGQWMTERTGGSDVSLTETVAQHTPSSETALANAAENIPLGPWSISGFKWFSSATDSAMTVLLARTQSGISAFFAPMRRHNPTAVTMTGRPKGAAGTELNGVRIQRLKNKSGTQSLPTAELELDGMRGWLLGQEGRGINEISTILTLTRIHSAVGAVGYVGRGLAIARAYAKVRQVGAGRGQRMLLAESPLHMHTLAEMTGEYHGLMLLTLFTAYILGLDENPQADGSGLSNALAAITPDQKHIAPLLRILTPLCKAYVCKKSIPLLYSCMEALGGVGYMLNEETEYLNIARLYRDCCVLSIWEGTTDVLATDFLRALKHPKGGQESMDALDALFAQNHAVGEPNGWKPVDPWSAVKSSLVEKSQADLIGDARHILWAVAEALIGVLLHEDYGKDGSQAAFDVLSRHQARCGGQTFGRPTPGTSDEPQLGTQDRLERNFTIVYACCERTQTISGDSHVASRKDKAGEPGVTSPDDGPGRIAPSASRRVPNTQYTMTLALTLLFEIEESFCPGTLRLALLDLDFFARKLFFVPPARSPHAHCLIRLGIAGEGVNPELQRAILMSFPSIVIDHPPTEMRMLATINTRSCWSQVQILGKLPSCVPGLQSTRLELMGIAWQAWYAIGVFIILLRFAVRVRTVGIRGFRGDDYLALPYLVLYSINVYVVQICYYTGANIDITSDAVPSLSDHDVAVLQLGSKLEFMSWYTYPGCIWVLKFTVLFFYKRLTLGILRRRSLVALFWICGLSYVVLCLTVTLSCQPYSDNWRIRPLPGPECTFRPQNFWMLLWLNVLTDAALLSIPVPILWHLRVSLRRKIGVGILLSSGVFVISTAIVRAVTTLGGAPSVININRWGFRETAVGLITVTLPVLSPLFTRAFWRRGPYIRDYYDRLRGPRTPPNNARFGNWLGTMVLKYIDEEEGDVLRSPSAAKHLEEVGYRRECAERAGSYSKGDTYELETQSGDTSTKSLKGIETSQADSVSGVTPEAGVTRSMKKLAENLGGILAGRMTSARPIIPDPHGVVD</sequence>
<feature type="region of interest" description="Disordered" evidence="4">
    <location>
        <begin position="640"/>
        <end position="671"/>
    </location>
</feature>
<dbReference type="EMBL" id="CP019477">
    <property type="protein sequence ID" value="UQC85567.1"/>
    <property type="molecule type" value="Genomic_DNA"/>
</dbReference>
<feature type="transmembrane region" description="Helical" evidence="5">
    <location>
        <begin position="964"/>
        <end position="987"/>
    </location>
</feature>
<dbReference type="Gene3D" id="1.20.140.10">
    <property type="entry name" value="Butyryl-CoA Dehydrogenase, subunit A, domain 3"/>
    <property type="match status" value="1"/>
</dbReference>
<evidence type="ECO:0000313" key="10">
    <source>
        <dbReference type="Proteomes" id="UP000830671"/>
    </source>
</evidence>
<keyword evidence="2" id="KW-0285">Flavoprotein</keyword>
<evidence type="ECO:0000256" key="2">
    <source>
        <dbReference type="ARBA" id="ARBA00022630"/>
    </source>
</evidence>
<dbReference type="PANTHER" id="PTHR42707">
    <property type="entry name" value="ACYL-COA DEHYDROGENASE"/>
    <property type="match status" value="1"/>
</dbReference>